<dbReference type="AlphaFoldDB" id="A0A0V8JN34"/>
<dbReference type="Proteomes" id="UP000053681">
    <property type="component" value="Unassembled WGS sequence"/>
</dbReference>
<proteinExistence type="predicted"/>
<sequence length="91" mass="11032">MILNYKNQATGHRMNNGWNFFYAANLTMWRKDEKYLLLDENQDIVLIFGFKKEEIILEKIQTWGYTFNIHPEKKQISCLQRQEEIGEQEMN</sequence>
<evidence type="ECO:0000313" key="1">
    <source>
        <dbReference type="EMBL" id="KSU88417.1"/>
    </source>
</evidence>
<gene>
    <name evidence="1" type="ORF">AS180_08275</name>
</gene>
<keyword evidence="2" id="KW-1185">Reference proteome</keyword>
<name>A0A0V8JN34_9BACI</name>
<dbReference type="GeneID" id="93682894"/>
<organism evidence="1 2">
    <name type="scientific">Priestia veravalensis</name>
    <dbReference type="NCBI Taxonomy" id="1414648"/>
    <lineage>
        <taxon>Bacteria</taxon>
        <taxon>Bacillati</taxon>
        <taxon>Bacillota</taxon>
        <taxon>Bacilli</taxon>
        <taxon>Bacillales</taxon>
        <taxon>Bacillaceae</taxon>
        <taxon>Priestia</taxon>
    </lineage>
</organism>
<protein>
    <submittedName>
        <fullName evidence="1">Uncharacterized protein</fullName>
    </submittedName>
</protein>
<accession>A0A0V8JN34</accession>
<dbReference type="RefSeq" id="WP_025909964.1">
    <property type="nucleotide sequence ID" value="NZ_KQ758640.1"/>
</dbReference>
<dbReference type="EMBL" id="LNQP01000024">
    <property type="protein sequence ID" value="KSU88417.1"/>
    <property type="molecule type" value="Genomic_DNA"/>
</dbReference>
<evidence type="ECO:0000313" key="2">
    <source>
        <dbReference type="Proteomes" id="UP000053681"/>
    </source>
</evidence>
<comment type="caution">
    <text evidence="1">The sequence shown here is derived from an EMBL/GenBank/DDBJ whole genome shotgun (WGS) entry which is preliminary data.</text>
</comment>
<reference evidence="1 2" key="1">
    <citation type="submission" date="2015-11" db="EMBL/GenBank/DDBJ databases">
        <title>Bacillus caseinolyticus sp nov.</title>
        <authorList>
            <person name="Dastager S.G."/>
            <person name="Mawlankar R."/>
        </authorList>
    </citation>
    <scope>NUCLEOTIDE SEQUENCE [LARGE SCALE GENOMIC DNA]</scope>
    <source>
        <strain evidence="1 2">SGD-V-76</strain>
    </source>
</reference>